<reference evidence="1 2" key="1">
    <citation type="submission" date="2015-09" db="EMBL/GenBank/DDBJ databases">
        <authorList>
            <consortium name="Pathogen Informatics"/>
        </authorList>
    </citation>
    <scope>NUCLEOTIDE SEQUENCE [LARGE SCALE GENOMIC DNA]</scope>
    <source>
        <strain evidence="1 2">2789STDY5834928</strain>
    </source>
</reference>
<organism evidence="1 2">
    <name type="scientific">[Eubacterium] siraeum</name>
    <dbReference type="NCBI Taxonomy" id="39492"/>
    <lineage>
        <taxon>Bacteria</taxon>
        <taxon>Bacillati</taxon>
        <taxon>Bacillota</taxon>
        <taxon>Clostridia</taxon>
        <taxon>Eubacteriales</taxon>
        <taxon>Oscillospiraceae</taxon>
        <taxon>Oscillospiraceae incertae sedis</taxon>
    </lineage>
</organism>
<proteinExistence type="predicted"/>
<dbReference type="STRING" id="39492.ERS852540_01108"/>
<name>A0A174ZMF8_9FIRM</name>
<dbReference type="EMBL" id="CZBY01000007">
    <property type="protein sequence ID" value="CUQ85488.1"/>
    <property type="molecule type" value="Genomic_DNA"/>
</dbReference>
<protein>
    <submittedName>
        <fullName evidence="1">Uncharacterized protein</fullName>
    </submittedName>
</protein>
<evidence type="ECO:0000313" key="2">
    <source>
        <dbReference type="Proteomes" id="UP000095662"/>
    </source>
</evidence>
<dbReference type="AlphaFoldDB" id="A0A174ZMF8"/>
<accession>A0A174ZMF8</accession>
<sequence length="150" mass="17299">MMRSGVYVKDYSADRKSKVLPEELKKDAELIRGYSEFMRVLPKKVSAKKKARYEQLLDQCDRLAANEGGKIRAMADEEQAEAWIEVTLPFLECTCAAELQLLIDISKAAEYIKIDATEDREICLMIRLPYFDTYISEKNLDQIFSSEDKN</sequence>
<evidence type="ECO:0000313" key="1">
    <source>
        <dbReference type="EMBL" id="CUQ85488.1"/>
    </source>
</evidence>
<gene>
    <name evidence="1" type="ORF">ERS852540_01108</name>
</gene>
<dbReference type="Proteomes" id="UP000095662">
    <property type="component" value="Unassembled WGS sequence"/>
</dbReference>